<dbReference type="PANTHER" id="PTHR47967">
    <property type="entry name" value="OS07G0603500 PROTEIN-RELATED"/>
    <property type="match status" value="1"/>
</dbReference>
<proteinExistence type="inferred from homology"/>
<dbReference type="GO" id="GO:0006508">
    <property type="term" value="P:proteolysis"/>
    <property type="evidence" value="ECO:0007669"/>
    <property type="project" value="UniProtKB-KW"/>
</dbReference>
<evidence type="ECO:0000259" key="8">
    <source>
        <dbReference type="PROSITE" id="PS51767"/>
    </source>
</evidence>
<dbReference type="GO" id="GO:0005576">
    <property type="term" value="C:extracellular region"/>
    <property type="evidence" value="ECO:0007669"/>
    <property type="project" value="TreeGrafter"/>
</dbReference>
<dbReference type="Pfam" id="PF14543">
    <property type="entry name" value="TAXi_N"/>
    <property type="match status" value="1"/>
</dbReference>
<dbReference type="AlphaFoldDB" id="A0A6N2AZI7"/>
<sequence>MASSSLLLFLSIISFLFPFISSSKSSTTIPLSFLNTNTNQDFYQKLTHLASFSLARAHHIKNPQDSSISNIPLYPHSYGGYSITLPFGTPPQKIPFVMDTGSSFVWFPCTKKYQCSKCPVSSQKNPTFIPRLSSSARVLGCLNPKCSWIHPKNSPKSLCHVCESRNRTNCKHACPPYMILYGSGSTAGIGLVETLNLPNKKTPNFLVGCSLLSSQQPAGIAGFGRGMSSLPNQLRAKKLSYCLVSHRFDDIPKSSMLVLDTVYEKSKNLTRTPLLKTPFVVGRNALAGYYYVELTEITVGDQIVKVPYRYLAPNSLGNGGTIVDSGTTFTFLNHDVFVSVMNAFVNQVKGFSRTEKIERLTNLKPCFNVSGHKTVSLPEMKFHFKGGSEMVLPLVNYFSIVGENDVICLTLVSDFRLESSTGPSIILGNFQMQNFFLEFDLKNDMFGFRHQVC</sequence>
<evidence type="ECO:0000256" key="5">
    <source>
        <dbReference type="ARBA" id="ARBA00023180"/>
    </source>
</evidence>
<dbReference type="Pfam" id="PF14541">
    <property type="entry name" value="TAXi_C"/>
    <property type="match status" value="1"/>
</dbReference>
<evidence type="ECO:0000313" key="9">
    <source>
        <dbReference type="EMBL" id="TMW87160.1"/>
    </source>
</evidence>
<dbReference type="InterPro" id="IPR034161">
    <property type="entry name" value="Pepsin-like_plant"/>
</dbReference>
<accession>A0A6N2AZI7</accession>
<gene>
    <name evidence="9" type="ORF">EJD97_020340</name>
</gene>
<name>A0A6N2AZI7_SOLCI</name>
<feature type="chain" id="PRO_5026648751" description="Peptidase A1 domain-containing protein" evidence="7">
    <location>
        <begin position="23"/>
        <end position="453"/>
    </location>
</feature>
<evidence type="ECO:0000256" key="7">
    <source>
        <dbReference type="SAM" id="SignalP"/>
    </source>
</evidence>
<organism evidence="9">
    <name type="scientific">Solanum chilense</name>
    <name type="common">Tomato</name>
    <name type="synonym">Lycopersicon chilense</name>
    <dbReference type="NCBI Taxonomy" id="4083"/>
    <lineage>
        <taxon>Eukaryota</taxon>
        <taxon>Viridiplantae</taxon>
        <taxon>Streptophyta</taxon>
        <taxon>Embryophyta</taxon>
        <taxon>Tracheophyta</taxon>
        <taxon>Spermatophyta</taxon>
        <taxon>Magnoliopsida</taxon>
        <taxon>eudicotyledons</taxon>
        <taxon>Gunneridae</taxon>
        <taxon>Pentapetalae</taxon>
        <taxon>asterids</taxon>
        <taxon>lamiids</taxon>
        <taxon>Solanales</taxon>
        <taxon>Solanaceae</taxon>
        <taxon>Solanoideae</taxon>
        <taxon>Solaneae</taxon>
        <taxon>Solanum</taxon>
        <taxon>Solanum subgen. Lycopersicon</taxon>
    </lineage>
</organism>
<keyword evidence="5" id="KW-0325">Glycoprotein</keyword>
<feature type="active site" evidence="6">
    <location>
        <position position="99"/>
    </location>
</feature>
<feature type="active site" evidence="6">
    <location>
        <position position="324"/>
    </location>
</feature>
<evidence type="ECO:0000256" key="4">
    <source>
        <dbReference type="ARBA" id="ARBA00022801"/>
    </source>
</evidence>
<keyword evidence="3" id="KW-0064">Aspartyl protease</keyword>
<dbReference type="Gene3D" id="2.40.70.10">
    <property type="entry name" value="Acid Proteases"/>
    <property type="match status" value="2"/>
</dbReference>
<dbReference type="EMBL" id="RXGB01005897">
    <property type="protein sequence ID" value="TMW87160.1"/>
    <property type="molecule type" value="Genomic_DNA"/>
</dbReference>
<dbReference type="InterPro" id="IPR051708">
    <property type="entry name" value="Plant_Aspart_Prot_A1"/>
</dbReference>
<reference evidence="9" key="1">
    <citation type="submission" date="2019-05" db="EMBL/GenBank/DDBJ databases">
        <title>The de novo reference genome and transcriptome assemblies of the wild tomato species Solanum chilense.</title>
        <authorList>
            <person name="Stam R."/>
            <person name="Nosenko T."/>
            <person name="Hoerger A.C."/>
            <person name="Stephan W."/>
            <person name="Seidel M.A."/>
            <person name="Kuhn J.M.M."/>
            <person name="Haberer G."/>
            <person name="Tellier A."/>
        </authorList>
    </citation>
    <scope>NUCLEOTIDE SEQUENCE</scope>
    <source>
        <tissue evidence="9">Mature leaves</tissue>
    </source>
</reference>
<dbReference type="SUPFAM" id="SSF50630">
    <property type="entry name" value="Acid proteases"/>
    <property type="match status" value="1"/>
</dbReference>
<evidence type="ECO:0000256" key="3">
    <source>
        <dbReference type="ARBA" id="ARBA00022750"/>
    </source>
</evidence>
<comment type="caution">
    <text evidence="9">The sequence shown here is derived from an EMBL/GenBank/DDBJ whole genome shotgun (WGS) entry which is preliminary data.</text>
</comment>
<feature type="signal peptide" evidence="7">
    <location>
        <begin position="1"/>
        <end position="22"/>
    </location>
</feature>
<dbReference type="PRINTS" id="PR00792">
    <property type="entry name" value="PEPSIN"/>
</dbReference>
<dbReference type="CDD" id="cd05476">
    <property type="entry name" value="pepsin_A_like_plant"/>
    <property type="match status" value="1"/>
</dbReference>
<protein>
    <recommendedName>
        <fullName evidence="8">Peptidase A1 domain-containing protein</fullName>
    </recommendedName>
</protein>
<keyword evidence="2" id="KW-0645">Protease</keyword>
<dbReference type="GO" id="GO:0004190">
    <property type="term" value="F:aspartic-type endopeptidase activity"/>
    <property type="evidence" value="ECO:0007669"/>
    <property type="project" value="UniProtKB-KW"/>
</dbReference>
<dbReference type="FunFam" id="2.40.70.10:FF:000034">
    <property type="entry name" value="Aspartyl protease family protein"/>
    <property type="match status" value="1"/>
</dbReference>
<dbReference type="InterPro" id="IPR032861">
    <property type="entry name" value="TAXi_N"/>
</dbReference>
<evidence type="ECO:0000256" key="2">
    <source>
        <dbReference type="ARBA" id="ARBA00022670"/>
    </source>
</evidence>
<dbReference type="InterPro" id="IPR001461">
    <property type="entry name" value="Aspartic_peptidase_A1"/>
</dbReference>
<dbReference type="InterPro" id="IPR021109">
    <property type="entry name" value="Peptidase_aspartic_dom_sf"/>
</dbReference>
<keyword evidence="4" id="KW-0378">Hydrolase</keyword>
<dbReference type="PANTHER" id="PTHR47967:SF36">
    <property type="entry name" value="PEPTIDASE A1 DOMAIN-CONTAINING PROTEIN"/>
    <property type="match status" value="1"/>
</dbReference>
<keyword evidence="7" id="KW-0732">Signal</keyword>
<evidence type="ECO:0000256" key="6">
    <source>
        <dbReference type="PIRSR" id="PIRSR601461-1"/>
    </source>
</evidence>
<dbReference type="InterPro" id="IPR033121">
    <property type="entry name" value="PEPTIDASE_A1"/>
</dbReference>
<dbReference type="InterPro" id="IPR032799">
    <property type="entry name" value="TAXi_C"/>
</dbReference>
<comment type="similarity">
    <text evidence="1">Belongs to the peptidase A1 family.</text>
</comment>
<dbReference type="PROSITE" id="PS51767">
    <property type="entry name" value="PEPTIDASE_A1"/>
    <property type="match status" value="1"/>
</dbReference>
<feature type="domain" description="Peptidase A1" evidence="8">
    <location>
        <begin position="81"/>
        <end position="449"/>
    </location>
</feature>
<evidence type="ECO:0000256" key="1">
    <source>
        <dbReference type="ARBA" id="ARBA00007447"/>
    </source>
</evidence>